<evidence type="ECO:0000313" key="2">
    <source>
        <dbReference type="EMBL" id="PJA39645.1"/>
    </source>
</evidence>
<evidence type="ECO:0000256" key="1">
    <source>
        <dbReference type="SAM" id="Phobius"/>
    </source>
</evidence>
<protein>
    <recommendedName>
        <fullName evidence="4">Rod shape-determining protein MreD</fullName>
    </recommendedName>
</protein>
<feature type="transmembrane region" description="Helical" evidence="1">
    <location>
        <begin position="77"/>
        <end position="94"/>
    </location>
</feature>
<evidence type="ECO:0008006" key="4">
    <source>
        <dbReference type="Google" id="ProtNLM"/>
    </source>
</evidence>
<accession>A0A2M7X0K2</accession>
<keyword evidence="1" id="KW-0472">Membrane</keyword>
<dbReference type="AlphaFoldDB" id="A0A2M7X0K2"/>
<feature type="transmembrane region" description="Helical" evidence="1">
    <location>
        <begin position="106"/>
        <end position="126"/>
    </location>
</feature>
<evidence type="ECO:0000313" key="3">
    <source>
        <dbReference type="Proteomes" id="UP000231195"/>
    </source>
</evidence>
<proteinExistence type="predicted"/>
<name>A0A2M7X0K2_UNCKA</name>
<dbReference type="Proteomes" id="UP000231195">
    <property type="component" value="Unassembled WGS sequence"/>
</dbReference>
<dbReference type="InterPro" id="IPR046487">
    <property type="entry name" value="DUF6580"/>
</dbReference>
<dbReference type="EMBL" id="PFWZ01000162">
    <property type="protein sequence ID" value="PJA39645.1"/>
    <property type="molecule type" value="Genomic_DNA"/>
</dbReference>
<organism evidence="2 3">
    <name type="scientific">candidate division WWE3 bacterium CG_4_9_14_3_um_filter_39_7</name>
    <dbReference type="NCBI Taxonomy" id="1975080"/>
    <lineage>
        <taxon>Bacteria</taxon>
        <taxon>Katanobacteria</taxon>
    </lineage>
</organism>
<dbReference type="Pfam" id="PF20221">
    <property type="entry name" value="DUF6580"/>
    <property type="match status" value="1"/>
</dbReference>
<reference evidence="3" key="1">
    <citation type="submission" date="2017-09" db="EMBL/GenBank/DDBJ databases">
        <title>Depth-based differentiation of microbial function through sediment-hosted aquifers and enrichment of novel symbionts in the deep terrestrial subsurface.</title>
        <authorList>
            <person name="Probst A.J."/>
            <person name="Ladd B."/>
            <person name="Jarett J.K."/>
            <person name="Geller-Mcgrath D.E."/>
            <person name="Sieber C.M.K."/>
            <person name="Emerson J.B."/>
            <person name="Anantharaman K."/>
            <person name="Thomas B.C."/>
            <person name="Malmstrom R."/>
            <person name="Stieglmeier M."/>
            <person name="Klingl A."/>
            <person name="Woyke T."/>
            <person name="Ryan C.M."/>
            <person name="Banfield J.F."/>
        </authorList>
    </citation>
    <scope>NUCLEOTIDE SEQUENCE [LARGE SCALE GENOMIC DNA]</scope>
</reference>
<feature type="transmembrane region" description="Helical" evidence="1">
    <location>
        <begin position="12"/>
        <end position="30"/>
    </location>
</feature>
<sequence>MQPIVDKTNNNSISALVILFIIIGVAARLLPHAPNFTPITAIALFSGTILTKRYAFAVLMIVMIVTDMFLGFHDTMLFTYGSFGLIMLWGRFVIKGRISVPTVLGSALVTSIIFYIVTNFGVWAQGFLYPPTLSGLIQSYVMAIPFFKNTLMSNVVYSGIFFGSYAFVQQLRTRILSASTTS</sequence>
<feature type="transmembrane region" description="Helical" evidence="1">
    <location>
        <begin position="42"/>
        <end position="65"/>
    </location>
</feature>
<keyword evidence="1" id="KW-0812">Transmembrane</keyword>
<comment type="caution">
    <text evidence="2">The sequence shown here is derived from an EMBL/GenBank/DDBJ whole genome shotgun (WGS) entry which is preliminary data.</text>
</comment>
<feature type="transmembrane region" description="Helical" evidence="1">
    <location>
        <begin position="146"/>
        <end position="168"/>
    </location>
</feature>
<gene>
    <name evidence="2" type="ORF">CO179_04785</name>
</gene>
<keyword evidence="1" id="KW-1133">Transmembrane helix</keyword>